<evidence type="ECO:0000313" key="3">
    <source>
        <dbReference type="EMBL" id="MFD1512430.1"/>
    </source>
</evidence>
<dbReference type="AlphaFoldDB" id="A0ABD6ARC5"/>
<reference evidence="3 4" key="1">
    <citation type="journal article" date="2019" name="Int. J. Syst. Evol. Microbiol.">
        <title>The Global Catalogue of Microorganisms (GCM) 10K type strain sequencing project: providing services to taxonomists for standard genome sequencing and annotation.</title>
        <authorList>
            <consortium name="The Broad Institute Genomics Platform"/>
            <consortium name="The Broad Institute Genome Sequencing Center for Infectious Disease"/>
            <person name="Wu L."/>
            <person name="Ma J."/>
        </authorList>
    </citation>
    <scope>NUCLEOTIDE SEQUENCE [LARGE SCALE GENOMIC DNA]</scope>
    <source>
        <strain evidence="3 4">CGMCC 1.12563</strain>
    </source>
</reference>
<sequence length="151" mass="16804">MRVARRREAVRRFAVVLALGLVPWTVVAGRDLTFVFPFGLLNDDPWFLVTVPEYLQYSRYGRAAAIDSWLVGAGVYTGALVSALAGLSGWDDRRLTGGLLVVAGVSQFPLAQWFSLRPGIVAVPVGSVLLLVAAWWHYWPAYREWVAERVE</sequence>
<dbReference type="InterPro" id="IPR058363">
    <property type="entry name" value="DUF8050"/>
</dbReference>
<proteinExistence type="predicted"/>
<dbReference type="Pfam" id="PF26224">
    <property type="entry name" value="DUF8050"/>
    <property type="match status" value="1"/>
</dbReference>
<feature type="transmembrane region" description="Helical" evidence="1">
    <location>
        <begin position="120"/>
        <end position="139"/>
    </location>
</feature>
<feature type="domain" description="DUF8050" evidence="2">
    <location>
        <begin position="5"/>
        <end position="147"/>
    </location>
</feature>
<accession>A0ABD6ARC5</accession>
<feature type="transmembrane region" description="Helical" evidence="1">
    <location>
        <begin position="69"/>
        <end position="88"/>
    </location>
</feature>
<keyword evidence="4" id="KW-1185">Reference proteome</keyword>
<evidence type="ECO:0000259" key="2">
    <source>
        <dbReference type="Pfam" id="PF26224"/>
    </source>
</evidence>
<dbReference type="EMBL" id="JBHUDC010000002">
    <property type="protein sequence ID" value="MFD1512430.1"/>
    <property type="molecule type" value="Genomic_DNA"/>
</dbReference>
<dbReference type="InterPro" id="IPR026436">
    <property type="entry name" value="CHP04206"/>
</dbReference>
<protein>
    <submittedName>
        <fullName evidence="3">TIGR04206 family protein</fullName>
    </submittedName>
</protein>
<dbReference type="Proteomes" id="UP001597187">
    <property type="component" value="Unassembled WGS sequence"/>
</dbReference>
<gene>
    <name evidence="3" type="ORF">ACFSBT_03940</name>
</gene>
<feature type="transmembrane region" description="Helical" evidence="1">
    <location>
        <begin position="95"/>
        <end position="114"/>
    </location>
</feature>
<comment type="caution">
    <text evidence="3">The sequence shown here is derived from an EMBL/GenBank/DDBJ whole genome shotgun (WGS) entry which is preliminary data.</text>
</comment>
<keyword evidence="1" id="KW-0812">Transmembrane</keyword>
<keyword evidence="1" id="KW-1133">Transmembrane helix</keyword>
<organism evidence="3 4">
    <name type="scientific">Halomarina rubra</name>
    <dbReference type="NCBI Taxonomy" id="2071873"/>
    <lineage>
        <taxon>Archaea</taxon>
        <taxon>Methanobacteriati</taxon>
        <taxon>Methanobacteriota</taxon>
        <taxon>Stenosarchaea group</taxon>
        <taxon>Halobacteria</taxon>
        <taxon>Halobacteriales</taxon>
        <taxon>Natronomonadaceae</taxon>
        <taxon>Halomarina</taxon>
    </lineage>
</organism>
<evidence type="ECO:0000313" key="4">
    <source>
        <dbReference type="Proteomes" id="UP001597187"/>
    </source>
</evidence>
<dbReference type="NCBIfam" id="TIGR04206">
    <property type="entry name" value="near_ArtA"/>
    <property type="match status" value="1"/>
</dbReference>
<keyword evidence="1" id="KW-0472">Membrane</keyword>
<name>A0ABD6ARC5_9EURY</name>
<dbReference type="RefSeq" id="WP_250872408.1">
    <property type="nucleotide sequence ID" value="NZ_JALXFV010000002.1"/>
</dbReference>
<evidence type="ECO:0000256" key="1">
    <source>
        <dbReference type="SAM" id="Phobius"/>
    </source>
</evidence>